<accession>A0A897MTB9</accession>
<dbReference type="InterPro" id="IPR016040">
    <property type="entry name" value="NAD(P)-bd_dom"/>
</dbReference>
<sequence>MNVLVAGGTGFIGRNLCTELVERDHDVTALSRDPDASELPEGVETAVGDLSAYDSIEGAFEGQDAVVNLVALSPLFQPPKGVTHMTVHYGGTENVLRAMEEHGVERLVHMSALGADPDGLTEYIRAKGLAEEAVREAGVNSVIFQPSVVFGDGGEFVPFARKLTPGPLFKVLPGGGKTRFQPIHVDDLVPMLADAVEDDEHTGNTYEIGGPEVLTLAEVTRLAYEAKGKSAQIVPMPMALAKFGLTLAGPVPFIPMGPDQARSLRLDNTTTDNGVTAFGADPSSLTTLQQYLGLS</sequence>
<keyword evidence="3" id="KW-1185">Reference proteome</keyword>
<dbReference type="RefSeq" id="WP_238477783.1">
    <property type="nucleotide sequence ID" value="NZ_CP064786.1"/>
</dbReference>
<dbReference type="PANTHER" id="PTHR12126:SF11">
    <property type="entry name" value="NADH DEHYDROGENASE [UBIQUINONE] 1 ALPHA SUBCOMPLEX SUBUNIT 9, MITOCHONDRIAL"/>
    <property type="match status" value="1"/>
</dbReference>
<evidence type="ECO:0000259" key="1">
    <source>
        <dbReference type="Pfam" id="PF13460"/>
    </source>
</evidence>
<dbReference type="CDD" id="cd05271">
    <property type="entry name" value="NDUFA9_like_SDR_a"/>
    <property type="match status" value="1"/>
</dbReference>
<organism evidence="2 3">
    <name type="scientific">Natranaeroarchaeum sulfidigenes</name>
    <dbReference type="NCBI Taxonomy" id="2784880"/>
    <lineage>
        <taxon>Archaea</taxon>
        <taxon>Methanobacteriati</taxon>
        <taxon>Methanobacteriota</taxon>
        <taxon>Stenosarchaea group</taxon>
        <taxon>Halobacteria</taxon>
        <taxon>Halobacteriales</taxon>
        <taxon>Natronoarchaeaceae</taxon>
        <taxon>Natranaeroarchaeum</taxon>
    </lineage>
</organism>
<dbReference type="KEGG" id="hara:AArcS_2541"/>
<gene>
    <name evidence="2" type="ORF">AArcS_2541</name>
</gene>
<reference evidence="2" key="1">
    <citation type="submission" date="2020-11" db="EMBL/GenBank/DDBJ databases">
        <title>Carbohydrate-dependent, anaerobic sulfur respiration: A novel catabolism in halophilic archaea.</title>
        <authorList>
            <person name="Sorokin D.Y."/>
            <person name="Messina E."/>
            <person name="Smedile F."/>
            <person name="La Cono V."/>
            <person name="Hallsworth J.E."/>
            <person name="Yakimov M.M."/>
        </authorList>
    </citation>
    <scope>NUCLEOTIDE SEQUENCE</scope>
    <source>
        <strain evidence="2">AArc-S</strain>
    </source>
</reference>
<dbReference type="InterPro" id="IPR051207">
    <property type="entry name" value="ComplexI_NDUFA9_subunit"/>
</dbReference>
<evidence type="ECO:0000313" key="2">
    <source>
        <dbReference type="EMBL" id="QSG03737.1"/>
    </source>
</evidence>
<dbReference type="InterPro" id="IPR036291">
    <property type="entry name" value="NAD(P)-bd_dom_sf"/>
</dbReference>
<name>A0A897MTB9_9EURY</name>
<dbReference type="GO" id="GO:0044877">
    <property type="term" value="F:protein-containing complex binding"/>
    <property type="evidence" value="ECO:0007669"/>
    <property type="project" value="TreeGrafter"/>
</dbReference>
<dbReference type="PANTHER" id="PTHR12126">
    <property type="entry name" value="NADH-UBIQUINONE OXIDOREDUCTASE 39 KDA SUBUNIT-RELATED"/>
    <property type="match status" value="1"/>
</dbReference>
<dbReference type="Gene3D" id="3.40.50.720">
    <property type="entry name" value="NAD(P)-binding Rossmann-like Domain"/>
    <property type="match status" value="1"/>
</dbReference>
<dbReference type="Pfam" id="PF13460">
    <property type="entry name" value="NAD_binding_10"/>
    <property type="match status" value="1"/>
</dbReference>
<dbReference type="EMBL" id="CP064786">
    <property type="protein sequence ID" value="QSG03737.1"/>
    <property type="molecule type" value="Genomic_DNA"/>
</dbReference>
<dbReference type="Proteomes" id="UP000663586">
    <property type="component" value="Chromosome"/>
</dbReference>
<dbReference type="GeneID" id="70685922"/>
<evidence type="ECO:0000313" key="3">
    <source>
        <dbReference type="Proteomes" id="UP000663586"/>
    </source>
</evidence>
<dbReference type="FunFam" id="3.40.50.720:FF:000702">
    <property type="entry name" value="NADH dehydrogenase (Ubiquinone)"/>
    <property type="match status" value="1"/>
</dbReference>
<proteinExistence type="predicted"/>
<dbReference type="AlphaFoldDB" id="A0A897MTB9"/>
<protein>
    <submittedName>
        <fullName evidence="2">YbjT</fullName>
    </submittedName>
</protein>
<feature type="domain" description="NAD(P)-binding" evidence="1">
    <location>
        <begin position="7"/>
        <end position="148"/>
    </location>
</feature>
<dbReference type="SUPFAM" id="SSF51735">
    <property type="entry name" value="NAD(P)-binding Rossmann-fold domains"/>
    <property type="match status" value="1"/>
</dbReference>